<accession>A0A9Q1LL66</accession>
<gene>
    <name evidence="2" type="ORF">K7X08_035480</name>
</gene>
<sequence>MNKLIEAFEKAGLNFQFESVAGDNDGTEDIDFVDFSTLVEEGRKKKIRSYTRALLFKRIIKESVLLRRSLDHLLDHKEDYCSHHMLMRLLILNDHLIFKVKIDVVDSPPNDFGGEDFDGVDFGGGAIEVMLDDVVQVDNEVVLSPANIAEDCVDGGTTEVGLNDVGGASTEQVVKEGDLFSGNFVEDHLDGGASEVVLNNFGGASIEQVAEEGGLSSENVVEPVAKREKWLRFRFKFGVVNQYRIELENDAGSSKSIVAVGHHILVCNYFTGKTVVPESVACTLGESGDIGERSIKSQNAPDRVARGTPVESPDVSEGSVQSQCGESSEESDDDFADIMDIASSAVNMACDIMNHAATKTDKQ</sequence>
<evidence type="ECO:0000256" key="1">
    <source>
        <dbReference type="SAM" id="MobiDB-lite"/>
    </source>
</evidence>
<keyword evidence="3" id="KW-1185">Reference proteome</keyword>
<feature type="compositionally biased region" description="Low complexity" evidence="1">
    <location>
        <begin position="316"/>
        <end position="326"/>
    </location>
</feature>
<dbReference type="AlphaFoldDB" id="A0A9Q1LL66"/>
<proteinExistence type="predicted"/>
<comment type="caution">
    <text evidence="2">The sequence shown here is derived from an EMBL/GenBank/DDBJ whole genome shotgun (WGS) entry which is preliminary data.</text>
</comment>
<dbReference type="EMBL" id="JAJAGQ010000018">
    <property type="protein sequence ID" value="KAJ8537079.1"/>
    <property type="molecule type" value="Genomic_DNA"/>
</dbReference>
<name>A0A9Q1LL66_9SOLA</name>
<organism evidence="2 3">
    <name type="scientific">Anisodus acutangulus</name>
    <dbReference type="NCBI Taxonomy" id="402998"/>
    <lineage>
        <taxon>Eukaryota</taxon>
        <taxon>Viridiplantae</taxon>
        <taxon>Streptophyta</taxon>
        <taxon>Embryophyta</taxon>
        <taxon>Tracheophyta</taxon>
        <taxon>Spermatophyta</taxon>
        <taxon>Magnoliopsida</taxon>
        <taxon>eudicotyledons</taxon>
        <taxon>Gunneridae</taxon>
        <taxon>Pentapetalae</taxon>
        <taxon>asterids</taxon>
        <taxon>lamiids</taxon>
        <taxon>Solanales</taxon>
        <taxon>Solanaceae</taxon>
        <taxon>Solanoideae</taxon>
        <taxon>Hyoscyameae</taxon>
        <taxon>Anisodus</taxon>
    </lineage>
</organism>
<evidence type="ECO:0000313" key="3">
    <source>
        <dbReference type="Proteomes" id="UP001152561"/>
    </source>
</evidence>
<protein>
    <submittedName>
        <fullName evidence="2">Uncharacterized protein</fullName>
    </submittedName>
</protein>
<reference evidence="3" key="1">
    <citation type="journal article" date="2023" name="Proc. Natl. Acad. Sci. U.S.A.">
        <title>Genomic and structural basis for evolution of tropane alkaloid biosynthesis.</title>
        <authorList>
            <person name="Wanga Y.-J."/>
            <person name="Taina T."/>
            <person name="Yua J.-Y."/>
            <person name="Lia J."/>
            <person name="Xua B."/>
            <person name="Chenc J."/>
            <person name="D'Auriad J.C."/>
            <person name="Huanga J.-P."/>
            <person name="Huanga S.-X."/>
        </authorList>
    </citation>
    <scope>NUCLEOTIDE SEQUENCE [LARGE SCALE GENOMIC DNA]</scope>
    <source>
        <strain evidence="3">cv. KIB-2019</strain>
    </source>
</reference>
<dbReference type="Proteomes" id="UP001152561">
    <property type="component" value="Unassembled WGS sequence"/>
</dbReference>
<evidence type="ECO:0000313" key="2">
    <source>
        <dbReference type="EMBL" id="KAJ8537079.1"/>
    </source>
</evidence>
<feature type="region of interest" description="Disordered" evidence="1">
    <location>
        <begin position="291"/>
        <end position="334"/>
    </location>
</feature>